<dbReference type="SMART" id="SM00399">
    <property type="entry name" value="ZnF_C4"/>
    <property type="match status" value="1"/>
</dbReference>
<dbReference type="Proteomes" id="UP000762676">
    <property type="component" value="Unassembled WGS sequence"/>
</dbReference>
<sequence length="690" mass="78129">MGRKKSKESKGLSVEASTVRKKKDLPPCRVCGAPAAGFHYGVNTCEACKGFFHRSLRFYKQYVCDKSSMCLIQYGQKKMCQKCRHEKCVAVGMAKDAIKTGRYTTNKHTNDTLELKKIKFQEQLESKLQNQGIFSRVLAGYVGHEDFQGSKRMLMEDTTYSYKSSSTDVCCEQGLVSFRCLANMNSCPTLALLRRQIGGSDSWFLHTFTSISIQFEPCCLEGYTDTKIGNKERKRILLRCSKLPKRLPDSLASKISSMPCEALDSCCSKPSSKSHSSQISLSTSFAHSPDSVCGSSSSTNSPYCSPGGGTDQYMQQHLVPHTHTNCAHPDDKDTADKSISWHSSLQQHKQTLRHCSSLTDHDLVASSIDSPSCGSCEAVDSNHLSIEELYKDKEQVIFILKEAYYKHLQAKIKFFTKDELDRKAAEHLEFCRLQNEMFGRRPRIPDPEYDLIFASTGIDFDDRLPRFDSYIQVAENMVRDTVKFSKAIPGFLRLPIAVKINLVKFGGPDMVTLDVYRNISTEQGVSYCADGTFLCLDDMIREYTADNRLQIQSFFSAHMKISKMLQSFCFTEEEEIVLRAILIITPDRDLYSPGESATSIYEQLHGCLLYLFEKRAGNTMMLYSKFIDLLVELRLYNFNLTSMVKRMGLEKYTRLLKSPLLRLMMGGILYDEEDTEGEGSEETVRECMAL</sequence>
<dbReference type="PROSITE" id="PS51030">
    <property type="entry name" value="NUCLEAR_REC_DBD_2"/>
    <property type="match status" value="1"/>
</dbReference>
<keyword evidence="8 9" id="KW-0539">Nucleus</keyword>
<dbReference type="Pfam" id="PF00105">
    <property type="entry name" value="zf-C4"/>
    <property type="match status" value="1"/>
</dbReference>
<dbReference type="InterPro" id="IPR000536">
    <property type="entry name" value="Nucl_hrmn_rcpt_lig-bd"/>
</dbReference>
<dbReference type="GO" id="GO:0045944">
    <property type="term" value="P:positive regulation of transcription by RNA polymerase II"/>
    <property type="evidence" value="ECO:0007669"/>
    <property type="project" value="TreeGrafter"/>
</dbReference>
<protein>
    <submittedName>
        <fullName evidence="12">Nuclear hormone receptor E75</fullName>
    </submittedName>
</protein>
<keyword evidence="13" id="KW-1185">Reference proteome</keyword>
<accession>A0AAV4GMG8</accession>
<dbReference type="GO" id="GO:0009755">
    <property type="term" value="P:hormone-mediated signaling pathway"/>
    <property type="evidence" value="ECO:0007669"/>
    <property type="project" value="TreeGrafter"/>
</dbReference>
<keyword evidence="4 9" id="KW-0805">Transcription regulation</keyword>
<evidence type="ECO:0000313" key="13">
    <source>
        <dbReference type="Proteomes" id="UP000762676"/>
    </source>
</evidence>
<evidence type="ECO:0000256" key="3">
    <source>
        <dbReference type="ARBA" id="ARBA00022833"/>
    </source>
</evidence>
<dbReference type="InterPro" id="IPR001628">
    <property type="entry name" value="Znf_hrmn_rcpt"/>
</dbReference>
<keyword evidence="6 9" id="KW-0804">Transcription</keyword>
<dbReference type="EMBL" id="BMAT01005053">
    <property type="protein sequence ID" value="GFR86454.1"/>
    <property type="molecule type" value="Genomic_DNA"/>
</dbReference>
<comment type="caution">
    <text evidence="12">The sequence shown here is derived from an EMBL/GenBank/DDBJ whole genome shotgun (WGS) entry which is preliminary data.</text>
</comment>
<dbReference type="GO" id="GO:0000978">
    <property type="term" value="F:RNA polymerase II cis-regulatory region sequence-specific DNA binding"/>
    <property type="evidence" value="ECO:0007669"/>
    <property type="project" value="TreeGrafter"/>
</dbReference>
<keyword evidence="5 9" id="KW-0238">DNA-binding</keyword>
<evidence type="ECO:0000313" key="12">
    <source>
        <dbReference type="EMBL" id="GFR86454.1"/>
    </source>
</evidence>
<evidence type="ECO:0000256" key="8">
    <source>
        <dbReference type="ARBA" id="ARBA00023242"/>
    </source>
</evidence>
<dbReference type="PROSITE" id="PS51843">
    <property type="entry name" value="NR_LBD"/>
    <property type="match status" value="1"/>
</dbReference>
<dbReference type="SUPFAM" id="SSF48508">
    <property type="entry name" value="Nuclear receptor ligand-binding domain"/>
    <property type="match status" value="1"/>
</dbReference>
<name>A0AAV4GMG8_9GAST</name>
<dbReference type="Gene3D" id="3.30.50.10">
    <property type="entry name" value="Erythroid Transcription Factor GATA-1, subunit A"/>
    <property type="match status" value="1"/>
</dbReference>
<evidence type="ECO:0000256" key="4">
    <source>
        <dbReference type="ARBA" id="ARBA00023015"/>
    </source>
</evidence>
<dbReference type="SMART" id="SM00430">
    <property type="entry name" value="HOLI"/>
    <property type="match status" value="1"/>
</dbReference>
<keyword evidence="3 9" id="KW-0862">Zinc</keyword>
<dbReference type="GO" id="GO:0005634">
    <property type="term" value="C:nucleus"/>
    <property type="evidence" value="ECO:0007669"/>
    <property type="project" value="UniProtKB-SubCell"/>
</dbReference>
<keyword evidence="2 9" id="KW-0863">Zinc-finger</keyword>
<proteinExistence type="inferred from homology"/>
<evidence type="ECO:0000256" key="1">
    <source>
        <dbReference type="ARBA" id="ARBA00022723"/>
    </source>
</evidence>
<gene>
    <name evidence="12" type="ORF">ElyMa_002468700</name>
</gene>
<dbReference type="CDD" id="cd06916">
    <property type="entry name" value="NR_DBD_like"/>
    <property type="match status" value="1"/>
</dbReference>
<evidence type="ECO:0000256" key="2">
    <source>
        <dbReference type="ARBA" id="ARBA00022771"/>
    </source>
</evidence>
<dbReference type="PANTHER" id="PTHR24082">
    <property type="entry name" value="NUCLEAR HORMONE RECEPTOR"/>
    <property type="match status" value="1"/>
</dbReference>
<organism evidence="12 13">
    <name type="scientific">Elysia marginata</name>
    <dbReference type="NCBI Taxonomy" id="1093978"/>
    <lineage>
        <taxon>Eukaryota</taxon>
        <taxon>Metazoa</taxon>
        <taxon>Spiralia</taxon>
        <taxon>Lophotrochozoa</taxon>
        <taxon>Mollusca</taxon>
        <taxon>Gastropoda</taxon>
        <taxon>Heterobranchia</taxon>
        <taxon>Euthyneura</taxon>
        <taxon>Panpulmonata</taxon>
        <taxon>Sacoglossa</taxon>
        <taxon>Placobranchoidea</taxon>
        <taxon>Plakobranchidae</taxon>
        <taxon>Elysia</taxon>
    </lineage>
</organism>
<keyword evidence="7 9" id="KW-0675">Receptor</keyword>
<evidence type="ECO:0000256" key="9">
    <source>
        <dbReference type="RuleBase" id="RU004334"/>
    </source>
</evidence>
<evidence type="ECO:0000259" key="10">
    <source>
        <dbReference type="PROSITE" id="PS51030"/>
    </source>
</evidence>
<feature type="domain" description="NR LBD" evidence="11">
    <location>
        <begin position="433"/>
        <end position="666"/>
    </location>
</feature>
<dbReference type="AlphaFoldDB" id="A0AAV4GMG8"/>
<dbReference type="GO" id="GO:0000122">
    <property type="term" value="P:negative regulation of transcription by RNA polymerase II"/>
    <property type="evidence" value="ECO:0007669"/>
    <property type="project" value="TreeGrafter"/>
</dbReference>
<reference evidence="12 13" key="1">
    <citation type="journal article" date="2021" name="Elife">
        <title>Chloroplast acquisition without the gene transfer in kleptoplastic sea slugs, Plakobranchus ocellatus.</title>
        <authorList>
            <person name="Maeda T."/>
            <person name="Takahashi S."/>
            <person name="Yoshida T."/>
            <person name="Shimamura S."/>
            <person name="Takaki Y."/>
            <person name="Nagai Y."/>
            <person name="Toyoda A."/>
            <person name="Suzuki Y."/>
            <person name="Arimoto A."/>
            <person name="Ishii H."/>
            <person name="Satoh N."/>
            <person name="Nishiyama T."/>
            <person name="Hasebe M."/>
            <person name="Maruyama T."/>
            <person name="Minagawa J."/>
            <person name="Obokata J."/>
            <person name="Shigenobu S."/>
        </authorList>
    </citation>
    <scope>NUCLEOTIDE SEQUENCE [LARGE SCALE GENOMIC DNA]</scope>
</reference>
<dbReference type="Gene3D" id="1.10.565.10">
    <property type="entry name" value="Retinoid X Receptor"/>
    <property type="match status" value="1"/>
</dbReference>
<dbReference type="GO" id="GO:0008270">
    <property type="term" value="F:zinc ion binding"/>
    <property type="evidence" value="ECO:0007669"/>
    <property type="project" value="UniProtKB-KW"/>
</dbReference>
<comment type="similarity">
    <text evidence="9">Belongs to the nuclear hormone receptor family.</text>
</comment>
<keyword evidence="1 9" id="KW-0479">Metal-binding</keyword>
<dbReference type="PRINTS" id="PR00047">
    <property type="entry name" value="STROIDFINGER"/>
</dbReference>
<comment type="subcellular location">
    <subcellularLocation>
        <location evidence="9">Nucleus</location>
    </subcellularLocation>
</comment>
<evidence type="ECO:0000256" key="5">
    <source>
        <dbReference type="ARBA" id="ARBA00023125"/>
    </source>
</evidence>
<evidence type="ECO:0000256" key="6">
    <source>
        <dbReference type="ARBA" id="ARBA00023163"/>
    </source>
</evidence>
<dbReference type="InterPro" id="IPR050234">
    <property type="entry name" value="Nuclear_hormone_rcpt_NR1"/>
</dbReference>
<dbReference type="GO" id="GO:0004879">
    <property type="term" value="F:nuclear receptor activity"/>
    <property type="evidence" value="ECO:0007669"/>
    <property type="project" value="TreeGrafter"/>
</dbReference>
<dbReference type="PANTHER" id="PTHR24082:SF473">
    <property type="entry name" value="ECDYSONE-INDUCED PROTEIN 75B, ISOFORM B"/>
    <property type="match status" value="1"/>
</dbReference>
<dbReference type="Pfam" id="PF00104">
    <property type="entry name" value="Hormone_recep"/>
    <property type="match status" value="1"/>
</dbReference>
<dbReference type="PROSITE" id="PS00031">
    <property type="entry name" value="NUCLEAR_REC_DBD_1"/>
    <property type="match status" value="1"/>
</dbReference>
<dbReference type="InterPro" id="IPR035500">
    <property type="entry name" value="NHR-like_dom_sf"/>
</dbReference>
<dbReference type="InterPro" id="IPR013088">
    <property type="entry name" value="Znf_NHR/GATA"/>
</dbReference>
<evidence type="ECO:0000259" key="11">
    <source>
        <dbReference type="PROSITE" id="PS51843"/>
    </source>
</evidence>
<dbReference type="GO" id="GO:0030154">
    <property type="term" value="P:cell differentiation"/>
    <property type="evidence" value="ECO:0007669"/>
    <property type="project" value="TreeGrafter"/>
</dbReference>
<dbReference type="SUPFAM" id="SSF57716">
    <property type="entry name" value="Glucocorticoid receptor-like (DNA-binding domain)"/>
    <property type="match status" value="1"/>
</dbReference>
<feature type="domain" description="Nuclear receptor" evidence="10">
    <location>
        <begin position="25"/>
        <end position="100"/>
    </location>
</feature>
<evidence type="ECO:0000256" key="7">
    <source>
        <dbReference type="ARBA" id="ARBA00023170"/>
    </source>
</evidence>